<comment type="function">
    <text evidence="5">RNA helicase.</text>
</comment>
<feature type="compositionally biased region" description="Basic residues" evidence="6">
    <location>
        <begin position="102"/>
        <end position="113"/>
    </location>
</feature>
<name>A0A058Z2Q2_FONAL</name>
<protein>
    <recommendedName>
        <fullName evidence="5">ATP-dependent RNA helicase</fullName>
        <ecNumber evidence="5">3.6.4.13</ecNumber>
    </recommendedName>
</protein>
<feature type="region of interest" description="Disordered" evidence="6">
    <location>
        <begin position="51"/>
        <end position="220"/>
    </location>
</feature>
<dbReference type="PANTHER" id="PTHR24031">
    <property type="entry name" value="RNA HELICASE"/>
    <property type="match status" value="1"/>
</dbReference>
<evidence type="ECO:0000256" key="1">
    <source>
        <dbReference type="ARBA" id="ARBA00022741"/>
    </source>
</evidence>
<dbReference type="RefSeq" id="XP_009496838.1">
    <property type="nucleotide sequence ID" value="XM_009498563.1"/>
</dbReference>
<dbReference type="EC" id="3.6.4.13" evidence="5"/>
<organism evidence="8">
    <name type="scientific">Fonticula alba</name>
    <name type="common">Slime mold</name>
    <dbReference type="NCBI Taxonomy" id="691883"/>
    <lineage>
        <taxon>Eukaryota</taxon>
        <taxon>Rotosphaerida</taxon>
        <taxon>Fonticulaceae</taxon>
        <taxon>Fonticula</taxon>
    </lineage>
</organism>
<comment type="similarity">
    <text evidence="5">Belongs to the DEAD box helicase family.</text>
</comment>
<evidence type="ECO:0000256" key="5">
    <source>
        <dbReference type="RuleBase" id="RU365068"/>
    </source>
</evidence>
<dbReference type="GO" id="GO:0003724">
    <property type="term" value="F:RNA helicase activity"/>
    <property type="evidence" value="ECO:0007669"/>
    <property type="project" value="UniProtKB-EC"/>
</dbReference>
<dbReference type="GO" id="GO:0005524">
    <property type="term" value="F:ATP binding"/>
    <property type="evidence" value="ECO:0007669"/>
    <property type="project" value="UniProtKB-UniRule"/>
</dbReference>
<comment type="domain">
    <text evidence="5">The Q motif is unique to and characteristic of the DEAD box family of RNA helicases and controls ATP binding and hydrolysis.</text>
</comment>
<feature type="compositionally biased region" description="Low complexity" evidence="6">
    <location>
        <begin position="646"/>
        <end position="661"/>
    </location>
</feature>
<feature type="compositionally biased region" description="Acidic residues" evidence="6">
    <location>
        <begin position="596"/>
        <end position="609"/>
    </location>
</feature>
<dbReference type="PROSITE" id="PS51194">
    <property type="entry name" value="HELICASE_CTER"/>
    <property type="match status" value="1"/>
</dbReference>
<feature type="region of interest" description="Disordered" evidence="6">
    <location>
        <begin position="587"/>
        <end position="661"/>
    </location>
</feature>
<keyword evidence="5" id="KW-0347">Helicase</keyword>
<evidence type="ECO:0000256" key="3">
    <source>
        <dbReference type="ARBA" id="ARBA00022840"/>
    </source>
</evidence>
<dbReference type="InterPro" id="IPR001650">
    <property type="entry name" value="Helicase_C-like"/>
</dbReference>
<feature type="compositionally biased region" description="Basic and acidic residues" evidence="6">
    <location>
        <begin position="144"/>
        <end position="158"/>
    </location>
</feature>
<feature type="compositionally biased region" description="Low complexity" evidence="6">
    <location>
        <begin position="872"/>
        <end position="887"/>
    </location>
</feature>
<feature type="region of interest" description="Disordered" evidence="6">
    <location>
        <begin position="1156"/>
        <end position="1183"/>
    </location>
</feature>
<dbReference type="GO" id="GO:0003723">
    <property type="term" value="F:RNA binding"/>
    <property type="evidence" value="ECO:0007669"/>
    <property type="project" value="UniProtKB-UniRule"/>
</dbReference>
<dbReference type="AlphaFoldDB" id="A0A058Z2Q2"/>
<feature type="compositionally biased region" description="Low complexity" evidence="6">
    <location>
        <begin position="114"/>
        <end position="127"/>
    </location>
</feature>
<reference evidence="8" key="1">
    <citation type="submission" date="2013-04" db="EMBL/GenBank/DDBJ databases">
        <title>The Genome Sequence of Fonticula alba ATCC 38817.</title>
        <authorList>
            <consortium name="The Broad Institute Genomics Platform"/>
            <person name="Russ C."/>
            <person name="Cuomo C."/>
            <person name="Burger G."/>
            <person name="Gray M.W."/>
            <person name="Holland P.W.H."/>
            <person name="King N."/>
            <person name="Lang F.B.F."/>
            <person name="Roger A.J."/>
            <person name="Ruiz-Trillo I."/>
            <person name="Brown M."/>
            <person name="Walker B."/>
            <person name="Young S."/>
            <person name="Zeng Q."/>
            <person name="Gargeya S."/>
            <person name="Fitzgerald M."/>
            <person name="Haas B."/>
            <person name="Abouelleil A."/>
            <person name="Allen A.W."/>
            <person name="Alvarado L."/>
            <person name="Arachchi H.M."/>
            <person name="Berlin A.M."/>
            <person name="Chapman S.B."/>
            <person name="Gainer-Dewar J."/>
            <person name="Goldberg J."/>
            <person name="Griggs A."/>
            <person name="Gujja S."/>
            <person name="Hansen M."/>
            <person name="Howarth C."/>
            <person name="Imamovic A."/>
            <person name="Ireland A."/>
            <person name="Larimer J."/>
            <person name="McCowan C."/>
            <person name="Murphy C."/>
            <person name="Pearson M."/>
            <person name="Poon T.W."/>
            <person name="Priest M."/>
            <person name="Roberts A."/>
            <person name="Saif S."/>
            <person name="Shea T."/>
            <person name="Sisk P."/>
            <person name="Sykes S."/>
            <person name="Wortman J."/>
            <person name="Nusbaum C."/>
            <person name="Birren B."/>
        </authorList>
    </citation>
    <scope>NUCLEOTIDE SEQUENCE [LARGE SCALE GENOMIC DNA]</scope>
    <source>
        <strain evidence="8">ATCC 38817</strain>
    </source>
</reference>
<feature type="region of interest" description="Disordered" evidence="6">
    <location>
        <begin position="248"/>
        <end position="296"/>
    </location>
</feature>
<dbReference type="STRING" id="691883.A0A058Z2Q2"/>
<evidence type="ECO:0000313" key="8">
    <source>
        <dbReference type="EMBL" id="KCV68406.1"/>
    </source>
</evidence>
<feature type="domain" description="Helicase C-terminal" evidence="7">
    <location>
        <begin position="991"/>
        <end position="1158"/>
    </location>
</feature>
<dbReference type="Gene3D" id="3.40.50.300">
    <property type="entry name" value="P-loop containing nucleotide triphosphate hydrolases"/>
    <property type="match status" value="3"/>
</dbReference>
<feature type="compositionally biased region" description="Gly residues" evidence="6">
    <location>
        <begin position="128"/>
        <end position="143"/>
    </location>
</feature>
<evidence type="ECO:0000259" key="7">
    <source>
        <dbReference type="PROSITE" id="PS51194"/>
    </source>
</evidence>
<sequence length="1207" mass="128456">MLRSARAVGAAALRHLATPPSRAGVALSDPLGLLRRPGLLPAAGQIVRARHSWAGAPPSRGPPPPSTDDDKQILKRRLKYQQHAATVAGPTPLRQQPQQPQHRPHHPHSHSQHQQRGSPSRGGRNANAGGGGGGGGGGHGGGYADRRGERGPRADRGGRTAHGGPRTREDRGHHGQRNGRPGRTADRPADIPPHGRDTIPSGPTPDWVNRLPTPNIPTTLITPDLLARMGTRAAGTAAMASLATVAPRFGGSSRPGSGSGSGSDVGPRARPRSPGPPARGPGPRASGPAARSPAPGPVIYEPEFPEFITRGKLSPTDRLRMVPDLRTMVPDFAATTLSPVLIKVLRQRGISIPSKPQSTSLLAALYGFDVAIGSTLGSGKSLTLVLLMVQKMIAARVLSLPSAVRRTLEADLAGPEAELLAQTSAVELEHQKRVRFFRELERLGAAPPPGAPGPGAAGFPEICHLPLRQICVVPSQQLLAQLTRWTCDLWFAADAALMAAVRSRCPDFDLAGFLARAASTPASVSACEADGLIPPMPGSASAGEMRFWVQALARGVGGPGGPSAPGPSPAPASSLSMLDERDAFPETASAGQWVELSDDEGTLTDEDPESGLAMADGHSDGDGDADADANGDGLPGPWPSLDDARASNPIPAPGSAPAATPAAATLLDPDAFIAGGLAPAIGAPFTLLVTPTMLQDLLDRDELPLGRVQLLAVDEADAVVRPVGRYSTKRTNSKHHLHPPKGALALKAIRPLVDFRCQTVVTSATFNNPTRYDLRGMGWLARPLYQSDLGPNRSYLQEGIVQYFVPIEDLMRSDPTLDEIDRILLQGAGGEADATGPVQEDFDEEVISPEQMAILLKKDPSLMYTPPPGTPDDPQQQPQQQQQDPTGHAGHPQEDAWSTDSDEDAWSTDGWGSDLDLDDFPREDVDALLDISRTFPPERLRELAVIGRSISSYQPTSAILCVGEQISVPRLVDTLTLLNRIHGLGLPVVHNLDELLLHSRPMLFQPELLTRHRTPMDQLAGRIDRAAGDPASGAPGPDAELDLDPADIGSMDAHTLDRFARRASQLNRPFPGPGLFVARNSTVRGLDTRGLSHVFIYDLDTSTNHHAQYLHSIGRLCRRPGETGVSVLYYGTPDAAYVDRLRKDLSLAEADGALDALGPAAGAGPGQEDEDQQQQQQQPQLPEWVLKRELELQKRRESVRRRRALFA</sequence>
<feature type="region of interest" description="Disordered" evidence="6">
    <location>
        <begin position="860"/>
        <end position="917"/>
    </location>
</feature>
<dbReference type="GO" id="GO:0016787">
    <property type="term" value="F:hydrolase activity"/>
    <property type="evidence" value="ECO:0007669"/>
    <property type="project" value="UniProtKB-KW"/>
</dbReference>
<feature type="region of interest" description="Disordered" evidence="6">
    <location>
        <begin position="556"/>
        <end position="575"/>
    </location>
</feature>
<dbReference type="Proteomes" id="UP000030693">
    <property type="component" value="Unassembled WGS sequence"/>
</dbReference>
<keyword evidence="9" id="KW-1185">Reference proteome</keyword>
<dbReference type="SUPFAM" id="SSF52540">
    <property type="entry name" value="P-loop containing nucleoside triphosphate hydrolases"/>
    <property type="match status" value="2"/>
</dbReference>
<feature type="compositionally biased region" description="Low complexity" evidence="6">
    <location>
        <begin position="211"/>
        <end position="220"/>
    </location>
</feature>
<dbReference type="EMBL" id="KB932208">
    <property type="protein sequence ID" value="KCV68406.1"/>
    <property type="molecule type" value="Genomic_DNA"/>
</dbReference>
<evidence type="ECO:0000256" key="2">
    <source>
        <dbReference type="ARBA" id="ARBA00022801"/>
    </source>
</evidence>
<feature type="compositionally biased region" description="Low complexity" evidence="6">
    <location>
        <begin position="281"/>
        <end position="293"/>
    </location>
</feature>
<dbReference type="GeneID" id="20529426"/>
<feature type="compositionally biased region" description="Basic and acidic residues" evidence="6">
    <location>
        <begin position="183"/>
        <end position="197"/>
    </location>
</feature>
<evidence type="ECO:0000256" key="6">
    <source>
        <dbReference type="SAM" id="MobiDB-lite"/>
    </source>
</evidence>
<keyword evidence="1 5" id="KW-0547">Nucleotide-binding</keyword>
<evidence type="ECO:0000256" key="4">
    <source>
        <dbReference type="ARBA" id="ARBA00022884"/>
    </source>
</evidence>
<keyword evidence="4 5" id="KW-0694">RNA-binding</keyword>
<proteinExistence type="inferred from homology"/>
<evidence type="ECO:0000313" key="9">
    <source>
        <dbReference type="Proteomes" id="UP000030693"/>
    </source>
</evidence>
<keyword evidence="2 5" id="KW-0378">Hydrolase</keyword>
<gene>
    <name evidence="8" type="ORF">H696_04701</name>
</gene>
<accession>A0A058Z2Q2</accession>
<dbReference type="InterPro" id="IPR027417">
    <property type="entry name" value="P-loop_NTPase"/>
</dbReference>
<keyword evidence="3 5" id="KW-0067">ATP-binding</keyword>
<comment type="catalytic activity">
    <reaction evidence="5">
        <text>ATP + H2O = ADP + phosphate + H(+)</text>
        <dbReference type="Rhea" id="RHEA:13065"/>
        <dbReference type="ChEBI" id="CHEBI:15377"/>
        <dbReference type="ChEBI" id="CHEBI:15378"/>
        <dbReference type="ChEBI" id="CHEBI:30616"/>
        <dbReference type="ChEBI" id="CHEBI:43474"/>
        <dbReference type="ChEBI" id="CHEBI:456216"/>
        <dbReference type="EC" id="3.6.4.13"/>
    </reaction>
</comment>